<evidence type="ECO:0000313" key="2">
    <source>
        <dbReference type="EMBL" id="MDN4473395.1"/>
    </source>
</evidence>
<feature type="transmembrane region" description="Helical" evidence="1">
    <location>
        <begin position="57"/>
        <end position="79"/>
    </location>
</feature>
<protein>
    <submittedName>
        <fullName evidence="2">DUF1761 domain-containing protein</fullName>
    </submittedName>
</protein>
<gene>
    <name evidence="2" type="ORF">QQX04_10365</name>
</gene>
<dbReference type="RefSeq" id="WP_301128904.1">
    <property type="nucleotide sequence ID" value="NZ_JAUHPV010000006.1"/>
</dbReference>
<name>A0ABT8G2M9_9MICO</name>
<keyword evidence="1" id="KW-0812">Transmembrane</keyword>
<evidence type="ECO:0000313" key="3">
    <source>
        <dbReference type="Proteomes" id="UP001172738"/>
    </source>
</evidence>
<feature type="transmembrane region" description="Helical" evidence="1">
    <location>
        <begin position="85"/>
        <end position="105"/>
    </location>
</feature>
<dbReference type="Proteomes" id="UP001172738">
    <property type="component" value="Unassembled WGS sequence"/>
</dbReference>
<dbReference type="Pfam" id="PF08570">
    <property type="entry name" value="DUF1761"/>
    <property type="match status" value="1"/>
</dbReference>
<dbReference type="EMBL" id="JAUHPV010000006">
    <property type="protein sequence ID" value="MDN4473395.1"/>
    <property type="molecule type" value="Genomic_DNA"/>
</dbReference>
<evidence type="ECO:0000256" key="1">
    <source>
        <dbReference type="SAM" id="Phobius"/>
    </source>
</evidence>
<feature type="transmembrane region" description="Helical" evidence="1">
    <location>
        <begin position="117"/>
        <end position="138"/>
    </location>
</feature>
<sequence length="139" mass="14775">MEWLTFSGISWWGVLVAFLASFVFGWIWYSPFAFFPVWSRLGKLDEEKLQNANMAPVFGQMMVGNLLGIVALAMLMAGLGASGVVAGMTLGLVVGIAFRTGAHLVHNGFAQRPGGLTLIDSAHDTLALVIAGAALGLFM</sequence>
<feature type="transmembrane region" description="Helical" evidence="1">
    <location>
        <begin position="12"/>
        <end position="37"/>
    </location>
</feature>
<keyword evidence="1" id="KW-1133">Transmembrane helix</keyword>
<organism evidence="2 3">
    <name type="scientific">Demequina zhanjiangensis</name>
    <dbReference type="NCBI Taxonomy" id="3051659"/>
    <lineage>
        <taxon>Bacteria</taxon>
        <taxon>Bacillati</taxon>
        <taxon>Actinomycetota</taxon>
        <taxon>Actinomycetes</taxon>
        <taxon>Micrococcales</taxon>
        <taxon>Demequinaceae</taxon>
        <taxon>Demequina</taxon>
    </lineage>
</organism>
<keyword evidence="3" id="KW-1185">Reference proteome</keyword>
<keyword evidence="1" id="KW-0472">Membrane</keyword>
<reference evidence="2" key="1">
    <citation type="submission" date="2023-06" db="EMBL/GenBank/DDBJ databases">
        <title>SYSU T00b26.</title>
        <authorList>
            <person name="Gao L."/>
            <person name="Fang B.-Z."/>
            <person name="Li W.-J."/>
        </authorList>
    </citation>
    <scope>NUCLEOTIDE SEQUENCE</scope>
    <source>
        <strain evidence="2">SYSU T00b26</strain>
    </source>
</reference>
<accession>A0ABT8G2M9</accession>
<proteinExistence type="predicted"/>
<comment type="caution">
    <text evidence="2">The sequence shown here is derived from an EMBL/GenBank/DDBJ whole genome shotgun (WGS) entry which is preliminary data.</text>
</comment>
<dbReference type="InterPro" id="IPR013879">
    <property type="entry name" value="DUF1761"/>
</dbReference>